<gene>
    <name evidence="2" type="ORF">UFOPK3564_03040</name>
</gene>
<accession>A0A6J7JJG6</accession>
<evidence type="ECO:0000313" key="2">
    <source>
        <dbReference type="EMBL" id="CAB4942661.1"/>
    </source>
</evidence>
<reference evidence="2" key="1">
    <citation type="submission" date="2020-05" db="EMBL/GenBank/DDBJ databases">
        <authorList>
            <person name="Chiriac C."/>
            <person name="Salcher M."/>
            <person name="Ghai R."/>
            <person name="Kavagutti S V."/>
        </authorList>
    </citation>
    <scope>NUCLEOTIDE SEQUENCE</scope>
</reference>
<protein>
    <submittedName>
        <fullName evidence="2">Unannotated protein</fullName>
    </submittedName>
</protein>
<proteinExistence type="predicted"/>
<dbReference type="AlphaFoldDB" id="A0A6J7JJG6"/>
<sequence length="62" mass="6639">MRVKTESGNVVSSHSSAWGASSFSTNDRIEARSSSCSSVKIGWRPDAAWSGLRTVSVAIPRK</sequence>
<feature type="compositionally biased region" description="Polar residues" evidence="1">
    <location>
        <begin position="1"/>
        <end position="11"/>
    </location>
</feature>
<organism evidence="2">
    <name type="scientific">freshwater metagenome</name>
    <dbReference type="NCBI Taxonomy" id="449393"/>
    <lineage>
        <taxon>unclassified sequences</taxon>
        <taxon>metagenomes</taxon>
        <taxon>ecological metagenomes</taxon>
    </lineage>
</organism>
<evidence type="ECO:0000256" key="1">
    <source>
        <dbReference type="SAM" id="MobiDB-lite"/>
    </source>
</evidence>
<feature type="compositionally biased region" description="Low complexity" evidence="1">
    <location>
        <begin position="12"/>
        <end position="22"/>
    </location>
</feature>
<name>A0A6J7JJG6_9ZZZZ</name>
<dbReference type="EMBL" id="CAFBMK010000257">
    <property type="protein sequence ID" value="CAB4942661.1"/>
    <property type="molecule type" value="Genomic_DNA"/>
</dbReference>
<feature type="region of interest" description="Disordered" evidence="1">
    <location>
        <begin position="1"/>
        <end position="22"/>
    </location>
</feature>